<comment type="caution">
    <text evidence="2">The sequence shown here is derived from an EMBL/GenBank/DDBJ whole genome shotgun (WGS) entry which is preliminary data.</text>
</comment>
<feature type="region of interest" description="Disordered" evidence="1">
    <location>
        <begin position="161"/>
        <end position="192"/>
    </location>
</feature>
<dbReference type="AlphaFoldDB" id="A0A843UNB3"/>
<dbReference type="EMBL" id="NMUH01000716">
    <property type="protein sequence ID" value="MQL83756.1"/>
    <property type="molecule type" value="Genomic_DNA"/>
</dbReference>
<feature type="non-terminal residue" evidence="2">
    <location>
        <position position="245"/>
    </location>
</feature>
<accession>A0A843UNB3</accession>
<evidence type="ECO:0000256" key="1">
    <source>
        <dbReference type="SAM" id="MobiDB-lite"/>
    </source>
</evidence>
<protein>
    <recommendedName>
        <fullName evidence="4">PLATZ transcription factor family protein</fullName>
    </recommendedName>
</protein>
<organism evidence="2 3">
    <name type="scientific">Colocasia esculenta</name>
    <name type="common">Wild taro</name>
    <name type="synonym">Arum esculentum</name>
    <dbReference type="NCBI Taxonomy" id="4460"/>
    <lineage>
        <taxon>Eukaryota</taxon>
        <taxon>Viridiplantae</taxon>
        <taxon>Streptophyta</taxon>
        <taxon>Embryophyta</taxon>
        <taxon>Tracheophyta</taxon>
        <taxon>Spermatophyta</taxon>
        <taxon>Magnoliopsida</taxon>
        <taxon>Liliopsida</taxon>
        <taxon>Araceae</taxon>
        <taxon>Aroideae</taxon>
        <taxon>Colocasieae</taxon>
        <taxon>Colocasia</taxon>
    </lineage>
</organism>
<dbReference type="InterPro" id="IPR006734">
    <property type="entry name" value="PLATZ"/>
</dbReference>
<dbReference type="PANTHER" id="PTHR31065:SF11">
    <property type="entry name" value="PROTEIN RGF1 INDUCIBLE TRANSCRIPTION FACTOR 1"/>
    <property type="match status" value="1"/>
</dbReference>
<feature type="region of interest" description="Disordered" evidence="1">
    <location>
        <begin position="224"/>
        <end position="245"/>
    </location>
</feature>
<dbReference type="PANTHER" id="PTHR31065">
    <property type="entry name" value="PLATZ TRANSCRIPTION FACTOR FAMILY PROTEIN"/>
    <property type="match status" value="1"/>
</dbReference>
<dbReference type="OrthoDB" id="1908108at2759"/>
<proteinExistence type="predicted"/>
<evidence type="ECO:0008006" key="4">
    <source>
        <dbReference type="Google" id="ProtNLM"/>
    </source>
</evidence>
<evidence type="ECO:0000313" key="3">
    <source>
        <dbReference type="Proteomes" id="UP000652761"/>
    </source>
</evidence>
<name>A0A843UNB3_COLES</name>
<dbReference type="Proteomes" id="UP000652761">
    <property type="component" value="Unassembled WGS sequence"/>
</dbReference>
<dbReference type="Pfam" id="PF04640">
    <property type="entry name" value="PLATZ"/>
    <property type="match status" value="1"/>
</dbReference>
<gene>
    <name evidence="2" type="ORF">Taro_016244</name>
</gene>
<evidence type="ECO:0000313" key="2">
    <source>
        <dbReference type="EMBL" id="MQL83756.1"/>
    </source>
</evidence>
<keyword evidence="3" id="KW-1185">Reference proteome</keyword>
<sequence length="245" mass="27417">AIWKPAWLETLGTERFFVSCAAHETEKKNEKNICCLDCCTSICPHCVPSHRLHRLVQVRRYVYNDVVRVEDLEKLIDCSNVQSYTINSSKVVFIRKRAQSRHFKGSGNICTSCDRVLQEPYIHCSLGCKVDFVLRQKEDISAYLRTCDSLQLNPDFVIPRHAGDDVDANDTTQSTVVDGDDEPMTTAGSSDSENQLSSVLCTAGVVRKKRSGFYACGRTARGVSNGDPETNVNRRKGIPHRSPLC</sequence>
<reference evidence="2" key="1">
    <citation type="submission" date="2017-07" db="EMBL/GenBank/DDBJ databases">
        <title>Taro Niue Genome Assembly and Annotation.</title>
        <authorList>
            <person name="Atibalentja N."/>
            <person name="Keating K."/>
            <person name="Fields C.J."/>
        </authorList>
    </citation>
    <scope>NUCLEOTIDE SEQUENCE</scope>
    <source>
        <strain evidence="2">Niue_2</strain>
        <tissue evidence="2">Leaf</tissue>
    </source>
</reference>